<organism evidence="3 4">
    <name type="scientific">Termititenax aidoneus</name>
    <dbReference type="NCBI Taxonomy" id="2218524"/>
    <lineage>
        <taxon>Bacteria</taxon>
        <taxon>Bacillati</taxon>
        <taxon>Candidatus Margulisiibacteriota</taxon>
        <taxon>Candidatus Termititenacia</taxon>
        <taxon>Candidatus Termititenacales</taxon>
        <taxon>Candidatus Termititenacaceae</taxon>
        <taxon>Candidatus Termititenax</taxon>
    </lineage>
</organism>
<proteinExistence type="predicted"/>
<evidence type="ECO:0000256" key="1">
    <source>
        <dbReference type="SAM" id="Coils"/>
    </source>
</evidence>
<accession>A0A388T9N2</accession>
<gene>
    <name evidence="3" type="ORF">NO1_0402</name>
</gene>
<evidence type="ECO:0000313" key="4">
    <source>
        <dbReference type="Proteomes" id="UP000269352"/>
    </source>
</evidence>
<dbReference type="SUPFAM" id="SSF52540">
    <property type="entry name" value="P-loop containing nucleoside triphosphate hydrolases"/>
    <property type="match status" value="1"/>
</dbReference>
<comment type="caution">
    <text evidence="3">The sequence shown here is derived from an EMBL/GenBank/DDBJ whole genome shotgun (WGS) entry which is preliminary data.</text>
</comment>
<keyword evidence="4" id="KW-1185">Reference proteome</keyword>
<dbReference type="Pfam" id="PF13166">
    <property type="entry name" value="AAA_13"/>
    <property type="match status" value="1"/>
</dbReference>
<dbReference type="InterPro" id="IPR026866">
    <property type="entry name" value="CR006_AAA"/>
</dbReference>
<sequence>MSMLTKITDYTHKSFKKFTNPPDLEFRQKNIVFGYNGKGKSAFALGVKAEFLKDASKTDAHFRLFNKEYIGKDLMLENSNGKLKGVKANFSEKDVTAETRIKELESEIVKPEDIKKQEEEILKIRKDARKEVDSIHDRKKGKARIAKKEQSKPVEDIIKLYESDYTEAYKIETDDEKLLKTTGDDSISKEIEKFESLQNLTFTTYSETEINELKAIFEEKFGEDVEIPANEIVNWMSQGLTLHKDGDSCKMCGGKLDYQSVKTKIEQYKDNRKHQAIEKLKSFQTKLKKSSDEIESIAKQEKTYSAIIGESVKESFQNIIGSKTSFEELDKSLQAKIEDILSSNSFDFDKLKSVSESIKTEIERTQREKSQQLTTLRNKQSNLETLVKGSIGLEVKNSQTIKDKLAEIKKKEDDLKKAKDKNTETQGEIQKLKTSKSPTKDFAEFVSQILQDINISLKVEVEATDNNYIIKSSHEEVLLTISDISEGEKNLLALLFFYYELFNDNKQTEVKTDIELVIVDDPISSMDDANKFYILELMKNILNLESQQVFVLTHSWDDFCNLSYGRKTGEATSKFSTIEIRKNNGKSYLEKVGNIEKPYKHLFKELYDFSQKSEKDIGTDCEIYHFPNVMRRVFEEWYSFKIGKDLNLTSNQLDRLANDFAITDTNKKTKLGMLLKVCNILSHSINTTKNPQEIHQSSKFLMKLIEDNDRLHFNSMKG</sequence>
<name>A0A388T9N2_TERA1</name>
<reference evidence="3 4" key="1">
    <citation type="journal article" date="2019" name="ISME J.">
        <title>Genome analyses of uncultured TG2/ZB3 bacteria in 'Margulisbacteria' specifically attached to ectosymbiotic spirochetes of protists in the termite gut.</title>
        <authorList>
            <person name="Utami Y.D."/>
            <person name="Kuwahara H."/>
            <person name="Igai K."/>
            <person name="Murakami T."/>
            <person name="Sugaya K."/>
            <person name="Morikawa T."/>
            <person name="Nagura Y."/>
            <person name="Yuki M."/>
            <person name="Deevong P."/>
            <person name="Inoue T."/>
            <person name="Kihara K."/>
            <person name="Lo N."/>
            <person name="Yamada A."/>
            <person name="Ohkuma M."/>
            <person name="Hongoh Y."/>
        </authorList>
    </citation>
    <scope>NUCLEOTIDE SEQUENCE [LARGE SCALE GENOMIC DNA]</scope>
    <source>
        <strain evidence="3">NkOx7-01</strain>
    </source>
</reference>
<feature type="domain" description="Protein CR006 P-loop" evidence="2">
    <location>
        <begin position="24"/>
        <end position="699"/>
    </location>
</feature>
<dbReference type="EMBL" id="BGZN01000004">
    <property type="protein sequence ID" value="GBR72946.1"/>
    <property type="molecule type" value="Genomic_DNA"/>
</dbReference>
<evidence type="ECO:0000259" key="2">
    <source>
        <dbReference type="Pfam" id="PF13166"/>
    </source>
</evidence>
<feature type="coiled-coil region" evidence="1">
    <location>
        <begin position="398"/>
        <end position="435"/>
    </location>
</feature>
<evidence type="ECO:0000313" key="3">
    <source>
        <dbReference type="EMBL" id="GBR72946.1"/>
    </source>
</evidence>
<keyword evidence="1" id="KW-0175">Coiled coil</keyword>
<protein>
    <submittedName>
        <fullName evidence="3">Chromosomal cassette SCCmec type IV protein</fullName>
    </submittedName>
</protein>
<dbReference type="Gene3D" id="3.40.50.300">
    <property type="entry name" value="P-loop containing nucleotide triphosphate hydrolases"/>
    <property type="match status" value="1"/>
</dbReference>
<dbReference type="InterPro" id="IPR027417">
    <property type="entry name" value="P-loop_NTPase"/>
</dbReference>
<dbReference type="AlphaFoldDB" id="A0A388T9N2"/>
<dbReference type="Proteomes" id="UP000269352">
    <property type="component" value="Unassembled WGS sequence"/>
</dbReference>